<dbReference type="InterPro" id="IPR025359">
    <property type="entry name" value="SduA_C"/>
</dbReference>
<proteinExistence type="predicted"/>
<dbReference type="RefSeq" id="WP_313866842.1">
    <property type="nucleotide sequence ID" value="NZ_CP132507.1"/>
</dbReference>
<feature type="domain" description="Shedu protein SduA C-terminal" evidence="1">
    <location>
        <begin position="84"/>
        <end position="216"/>
    </location>
</feature>
<gene>
    <name evidence="2" type="ORF">RAN89_13770</name>
</gene>
<protein>
    <submittedName>
        <fullName evidence="2">DUF4263 domain-containing protein</fullName>
    </submittedName>
</protein>
<reference evidence="2 3" key="1">
    <citation type="submission" date="2023-08" db="EMBL/GenBank/DDBJ databases">
        <title>Rhodoferax potami sp. nov. and Rhodoferax mekongensis sp. nov., isolated from the Mekong River in Thailand.</title>
        <authorList>
            <person name="Kitikhun S."/>
            <person name="Charoenyingcharoen P."/>
            <person name="Siriarchawattana P."/>
            <person name="Likhitrattanapisal S."/>
            <person name="Nilsakha T."/>
            <person name="Chanpet A."/>
            <person name="Rattanawaree P."/>
            <person name="Ingsriswang S."/>
        </authorList>
    </citation>
    <scope>NUCLEOTIDE SEQUENCE [LARGE SCALE GENOMIC DNA]</scope>
    <source>
        <strain evidence="2 3">TBRC 17307</strain>
    </source>
</reference>
<evidence type="ECO:0000259" key="1">
    <source>
        <dbReference type="Pfam" id="PF14082"/>
    </source>
</evidence>
<keyword evidence="3" id="KW-1185">Reference proteome</keyword>
<dbReference type="Pfam" id="PF14082">
    <property type="entry name" value="SduA_C"/>
    <property type="match status" value="1"/>
</dbReference>
<dbReference type="Proteomes" id="UP001302257">
    <property type="component" value="Chromosome"/>
</dbReference>
<organism evidence="2 3">
    <name type="scientific">Rhodoferax mekongensis</name>
    <dbReference type="NCBI Taxonomy" id="3068341"/>
    <lineage>
        <taxon>Bacteria</taxon>
        <taxon>Pseudomonadati</taxon>
        <taxon>Pseudomonadota</taxon>
        <taxon>Betaproteobacteria</taxon>
        <taxon>Burkholderiales</taxon>
        <taxon>Comamonadaceae</taxon>
        <taxon>Rhodoferax</taxon>
    </lineage>
</organism>
<sequence length="228" mass="26079">MTAPLPVAPALIGSQGALGVHSFKRKDARTETKELAFWLETENSKKPLKERDQVLRFFQLRKQLCALTGMVWGNLLQPDRFAFELNLGGAYRPDFVVGCTKSKNVLLVEFEDAESTSLFRRANDLDPNELRPKLGSRLLGGMSQITDWVYYIDTASATHKKQWFTFEPNNVQALLVVGRDHYFDKYGANDSTRYQWLQDKFRIGGLPIFIRSYDGLKDDLMARLVTYS</sequence>
<dbReference type="EMBL" id="CP132507">
    <property type="protein sequence ID" value="WNO03971.1"/>
    <property type="molecule type" value="Genomic_DNA"/>
</dbReference>
<evidence type="ECO:0000313" key="2">
    <source>
        <dbReference type="EMBL" id="WNO03971.1"/>
    </source>
</evidence>
<evidence type="ECO:0000313" key="3">
    <source>
        <dbReference type="Proteomes" id="UP001302257"/>
    </source>
</evidence>
<accession>A0ABZ0AWI7</accession>
<name>A0ABZ0AWI7_9BURK</name>